<dbReference type="PROSITE" id="PS50835">
    <property type="entry name" value="IG_LIKE"/>
    <property type="match status" value="1"/>
</dbReference>
<dbReference type="SMART" id="SM00407">
    <property type="entry name" value="IGc1"/>
    <property type="match status" value="1"/>
</dbReference>
<evidence type="ECO:0000256" key="3">
    <source>
        <dbReference type="SAM" id="Phobius"/>
    </source>
</evidence>
<keyword evidence="1" id="KW-0325">Glycoprotein</keyword>
<dbReference type="OrthoDB" id="8936120at2759"/>
<dbReference type="OMA" id="PEISMMW"/>
<comment type="caution">
    <text evidence="6">The sequence shown here is derived from an EMBL/GenBank/DDBJ whole genome shotgun (WGS) entry which is preliminary data.</text>
</comment>
<dbReference type="Pfam" id="PF07654">
    <property type="entry name" value="C1-set"/>
    <property type="match status" value="1"/>
</dbReference>
<dbReference type="PROSITE" id="PS00290">
    <property type="entry name" value="IG_MHC"/>
    <property type="match status" value="1"/>
</dbReference>
<feature type="domain" description="Ig-like" evidence="5">
    <location>
        <begin position="210"/>
        <end position="279"/>
    </location>
</feature>
<dbReference type="InterPro" id="IPR011161">
    <property type="entry name" value="MHC_I-like_Ag-recog"/>
</dbReference>
<dbReference type="PRINTS" id="PR01638">
    <property type="entry name" value="MHCCLASSI"/>
</dbReference>
<dbReference type="InterPro" id="IPR013783">
    <property type="entry name" value="Ig-like_fold"/>
</dbReference>
<evidence type="ECO:0000259" key="5">
    <source>
        <dbReference type="PROSITE" id="PS50835"/>
    </source>
</evidence>
<dbReference type="AlphaFoldDB" id="A0A401T4A7"/>
<dbReference type="InterPro" id="IPR003006">
    <property type="entry name" value="Ig/MHC_CS"/>
</dbReference>
<keyword evidence="3" id="KW-0812">Transmembrane</keyword>
<comment type="similarity">
    <text evidence="2">Belongs to the MHC class I family.</text>
</comment>
<organism evidence="6 7">
    <name type="scientific">Chiloscyllium punctatum</name>
    <name type="common">Brownbanded bambooshark</name>
    <name type="synonym">Hemiscyllium punctatum</name>
    <dbReference type="NCBI Taxonomy" id="137246"/>
    <lineage>
        <taxon>Eukaryota</taxon>
        <taxon>Metazoa</taxon>
        <taxon>Chordata</taxon>
        <taxon>Craniata</taxon>
        <taxon>Vertebrata</taxon>
        <taxon>Chondrichthyes</taxon>
        <taxon>Elasmobranchii</taxon>
        <taxon>Galeomorphii</taxon>
        <taxon>Galeoidea</taxon>
        <taxon>Orectolobiformes</taxon>
        <taxon>Hemiscylliidae</taxon>
        <taxon>Chiloscyllium</taxon>
    </lineage>
</organism>
<keyword evidence="7" id="KW-1185">Reference proteome</keyword>
<evidence type="ECO:0000313" key="6">
    <source>
        <dbReference type="EMBL" id="GCC37513.1"/>
    </source>
</evidence>
<keyword evidence="3" id="KW-1133">Transmembrane helix</keyword>
<dbReference type="Gene3D" id="2.60.40.10">
    <property type="entry name" value="Immunoglobulins"/>
    <property type="match status" value="1"/>
</dbReference>
<evidence type="ECO:0000256" key="4">
    <source>
        <dbReference type="SAM" id="SignalP"/>
    </source>
</evidence>
<feature type="transmembrane region" description="Helical" evidence="3">
    <location>
        <begin position="290"/>
        <end position="314"/>
    </location>
</feature>
<dbReference type="SUPFAM" id="SSF54452">
    <property type="entry name" value="MHC antigen-recognition domain"/>
    <property type="match status" value="1"/>
</dbReference>
<keyword evidence="4" id="KW-0732">Signal</keyword>
<accession>A0A401T4A7</accession>
<dbReference type="GO" id="GO:0006955">
    <property type="term" value="P:immune response"/>
    <property type="evidence" value="ECO:0007669"/>
    <property type="project" value="TreeGrafter"/>
</dbReference>
<feature type="chain" id="PRO_5019485097" description="Ig-like domain-containing protein" evidence="4">
    <location>
        <begin position="17"/>
        <end position="352"/>
    </location>
</feature>
<dbReference type="PANTHER" id="PTHR16675:SF235">
    <property type="entry name" value="SHKT DOMAIN-CONTAINING PROTEIN"/>
    <property type="match status" value="1"/>
</dbReference>
<dbReference type="FunFam" id="3.30.500.10:FF:000001">
    <property type="entry name" value="H-2 class I histocompatibility antigen, alpha chain"/>
    <property type="match status" value="1"/>
</dbReference>
<dbReference type="Gene3D" id="3.30.500.10">
    <property type="entry name" value="MHC class I-like antigen recognition-like"/>
    <property type="match status" value="1"/>
</dbReference>
<dbReference type="SUPFAM" id="SSF48726">
    <property type="entry name" value="Immunoglobulin"/>
    <property type="match status" value="1"/>
</dbReference>
<reference evidence="6 7" key="1">
    <citation type="journal article" date="2018" name="Nat. Ecol. Evol.">
        <title>Shark genomes provide insights into elasmobranch evolution and the origin of vertebrates.</title>
        <authorList>
            <person name="Hara Y"/>
            <person name="Yamaguchi K"/>
            <person name="Onimaru K"/>
            <person name="Kadota M"/>
            <person name="Koyanagi M"/>
            <person name="Keeley SD"/>
            <person name="Tatsumi K"/>
            <person name="Tanaka K"/>
            <person name="Motone F"/>
            <person name="Kageyama Y"/>
            <person name="Nozu R"/>
            <person name="Adachi N"/>
            <person name="Nishimura O"/>
            <person name="Nakagawa R"/>
            <person name="Tanegashima C"/>
            <person name="Kiyatake I"/>
            <person name="Matsumoto R"/>
            <person name="Murakumo K"/>
            <person name="Nishida K"/>
            <person name="Terakita A"/>
            <person name="Kuratani S"/>
            <person name="Sato K"/>
            <person name="Hyodo S Kuraku.S."/>
        </authorList>
    </citation>
    <scope>NUCLEOTIDE SEQUENCE [LARGE SCALE GENOMIC DNA]</scope>
</reference>
<dbReference type="GO" id="GO:0009897">
    <property type="term" value="C:external side of plasma membrane"/>
    <property type="evidence" value="ECO:0007669"/>
    <property type="project" value="TreeGrafter"/>
</dbReference>
<evidence type="ECO:0000256" key="1">
    <source>
        <dbReference type="ARBA" id="ARBA00023180"/>
    </source>
</evidence>
<dbReference type="InterPro" id="IPR036179">
    <property type="entry name" value="Ig-like_dom_sf"/>
</dbReference>
<dbReference type="InterPro" id="IPR037055">
    <property type="entry name" value="MHC_I-like_Ag-recog_sf"/>
</dbReference>
<protein>
    <recommendedName>
        <fullName evidence="5">Ig-like domain-containing protein</fullName>
    </recommendedName>
</protein>
<dbReference type="InterPro" id="IPR050208">
    <property type="entry name" value="MHC_class-I_related"/>
</dbReference>
<dbReference type="GO" id="GO:0005615">
    <property type="term" value="C:extracellular space"/>
    <property type="evidence" value="ECO:0007669"/>
    <property type="project" value="TreeGrafter"/>
</dbReference>
<dbReference type="PANTHER" id="PTHR16675">
    <property type="entry name" value="MHC CLASS I-RELATED"/>
    <property type="match status" value="1"/>
</dbReference>
<dbReference type="Proteomes" id="UP000287033">
    <property type="component" value="Unassembled WGS sequence"/>
</dbReference>
<evidence type="ECO:0000256" key="2">
    <source>
        <dbReference type="RuleBase" id="RU004439"/>
    </source>
</evidence>
<dbReference type="InterPro" id="IPR003597">
    <property type="entry name" value="Ig_C1-set"/>
</dbReference>
<keyword evidence="3" id="KW-0472">Membrane</keyword>
<dbReference type="EMBL" id="BEZZ01001013">
    <property type="protein sequence ID" value="GCC37513.1"/>
    <property type="molecule type" value="Genomic_DNA"/>
</dbReference>
<dbReference type="Pfam" id="PF00129">
    <property type="entry name" value="MHC_I"/>
    <property type="match status" value="1"/>
</dbReference>
<dbReference type="STRING" id="137246.A0A401T4A7"/>
<name>A0A401T4A7_CHIPU</name>
<gene>
    <name evidence="6" type="ORF">chiPu_0016017</name>
</gene>
<dbReference type="InterPro" id="IPR001039">
    <property type="entry name" value="MHC_I_a_a1/a2"/>
</dbReference>
<dbReference type="InterPro" id="IPR007110">
    <property type="entry name" value="Ig-like_dom"/>
</dbReference>
<proteinExistence type="inferred from homology"/>
<sequence length="352" mass="40860">MIGLIVLGLLWGELSADTHSLRYFVTGMTPIPGFPEFVIVGYVDGVQFVMYNSNWKGLIARKQWMVDSEGPKAWNRKLLLAQEQEDIVRRNIPRFMTRTNQTGGIHMYQMMTGCDLKDDGTVSGFTLRGWDGQDLISFDKDHMVWVTPVHWAESIKNRKDQDVVSNHLWKHFLEVECIEWLRKCLEYGQRELRVVTPIVSVTHLDYFNWLVCHVTGFYPQAIEVTLWRDGVLIDEPMSTGILPNHDKTYQIRKWIEFDPEDQAEYSCQVEHSGLEEKLVLIYDPKSHTQFPVPIGIVFGVLWIIPLSVVAVIMYKKKGRLKYDYNPTNILSFSEGPLMSLLETRFPLLRLTF</sequence>
<dbReference type="InterPro" id="IPR011162">
    <property type="entry name" value="MHC_I/II-like_Ag-recog"/>
</dbReference>
<feature type="signal peptide" evidence="4">
    <location>
        <begin position="1"/>
        <end position="16"/>
    </location>
</feature>
<evidence type="ECO:0000313" key="7">
    <source>
        <dbReference type="Proteomes" id="UP000287033"/>
    </source>
</evidence>